<accession>A0A9J6BGA8</accession>
<proteinExistence type="predicted"/>
<gene>
    <name evidence="1" type="ORF">PVAND_016821</name>
</gene>
<dbReference type="Proteomes" id="UP001107558">
    <property type="component" value="Chromosome 4"/>
</dbReference>
<comment type="caution">
    <text evidence="1">The sequence shown here is derived from an EMBL/GenBank/DDBJ whole genome shotgun (WGS) entry which is preliminary data.</text>
</comment>
<keyword evidence="2" id="KW-1185">Reference proteome</keyword>
<name>A0A9J6BGA8_POLVA</name>
<dbReference type="EMBL" id="JADBJN010000004">
    <property type="protein sequence ID" value="KAG5668908.1"/>
    <property type="molecule type" value="Genomic_DNA"/>
</dbReference>
<evidence type="ECO:0000313" key="1">
    <source>
        <dbReference type="EMBL" id="KAG5668908.1"/>
    </source>
</evidence>
<evidence type="ECO:0000313" key="2">
    <source>
        <dbReference type="Proteomes" id="UP001107558"/>
    </source>
</evidence>
<organism evidence="1 2">
    <name type="scientific">Polypedilum vanderplanki</name>
    <name type="common">Sleeping chironomid midge</name>
    <dbReference type="NCBI Taxonomy" id="319348"/>
    <lineage>
        <taxon>Eukaryota</taxon>
        <taxon>Metazoa</taxon>
        <taxon>Ecdysozoa</taxon>
        <taxon>Arthropoda</taxon>
        <taxon>Hexapoda</taxon>
        <taxon>Insecta</taxon>
        <taxon>Pterygota</taxon>
        <taxon>Neoptera</taxon>
        <taxon>Endopterygota</taxon>
        <taxon>Diptera</taxon>
        <taxon>Nematocera</taxon>
        <taxon>Chironomoidea</taxon>
        <taxon>Chironomidae</taxon>
        <taxon>Chironominae</taxon>
        <taxon>Polypedilum</taxon>
        <taxon>Polypedilum</taxon>
    </lineage>
</organism>
<reference evidence="1" key="1">
    <citation type="submission" date="2021-03" db="EMBL/GenBank/DDBJ databases">
        <title>Chromosome level genome of the anhydrobiotic midge Polypedilum vanderplanki.</title>
        <authorList>
            <person name="Yoshida Y."/>
            <person name="Kikawada T."/>
            <person name="Gusev O."/>
        </authorList>
    </citation>
    <scope>NUCLEOTIDE SEQUENCE</scope>
    <source>
        <strain evidence="1">NIAS01</strain>
        <tissue evidence="1">Whole body or cell culture</tissue>
    </source>
</reference>
<sequence length="743" mass="87323">MGMTQSFLYKYSHPELCKIIDNVETQTVNEVFYEISSRIYDCPENKILCTLIIEKAIYKPDLMDKCVELYKKLSEDYSEIFTFVLQKKLDKILEIIEENHLNDEKIIQRAHTIAIFIGKMSISGLLCEKYLNSFLNRTEQKSKTKSKFFIDEILMTNGNYQKNIQKIVQEILNDEQKLNEFLENPTITEAKALQIFADEVKKSIEKYAKNIPNIKEFNNLGHVLATLYNADLIENHHMDPWFEIARKNDATIAAFIINLNKVAPKLYHNINWIRAGGIIRVPVEAQKDMNELLKLRDEMNARKVESPLYLPDLVKFHSNFLSQKSTNKDIKCPTFTCQYTPECEFGAVRSIQFILKHLEHKTLNFNFIEAIMQVTVAMLKSSSKKYLKMINDLLKEDFDHYVRNITDCDESFKTFSLMIAFLYKGDILEEEFMHIWMKNINEIIIRKEVNDWKDFMEIYVDIFEKIISQSMETKDNKLFTYHSNAIKKLKSDLTIIFPNFNQIKELIKAKKFTESAIKAEKVPNHPLAFKAVAEYFMDLVISGTCPFEVRYRFMEIVKFTRCKKNEFFDAFTKGILDKFEWIMAQNSVDSLEINTEAKRLKEFFVKACESRLLDRPDIANVYKIIHEHINDCPNFSYIYLLMNFKETHHFLQGINVLSDEVLDIIGDVADAMSAAVEHFDIESQFLVDFQLMEIRAGHILNINETLKELKKQKIKPPRQVYTLNAENSYGKYNKEYDWFETEQ</sequence>
<dbReference type="AlphaFoldDB" id="A0A9J6BGA8"/>
<protein>
    <submittedName>
        <fullName evidence="1">Uncharacterized protein</fullName>
    </submittedName>
</protein>